<evidence type="ECO:0000256" key="2">
    <source>
        <dbReference type="ARBA" id="ARBA00022801"/>
    </source>
</evidence>
<dbReference type="Pfam" id="PF13279">
    <property type="entry name" value="4HBT_2"/>
    <property type="match status" value="1"/>
</dbReference>
<evidence type="ECO:0000313" key="4">
    <source>
        <dbReference type="Proteomes" id="UP000269301"/>
    </source>
</evidence>
<gene>
    <name evidence="3" type="ORF">D8M06_05755</name>
</gene>
<dbReference type="AlphaFoldDB" id="A0A495A822"/>
<keyword evidence="4" id="KW-1185">Reference proteome</keyword>
<dbReference type="Gene3D" id="3.10.129.10">
    <property type="entry name" value="Hotdog Thioesterase"/>
    <property type="match status" value="1"/>
</dbReference>
<dbReference type="Proteomes" id="UP000269301">
    <property type="component" value="Unassembled WGS sequence"/>
</dbReference>
<dbReference type="PANTHER" id="PTHR31793:SF27">
    <property type="entry name" value="NOVEL THIOESTERASE SUPERFAMILY DOMAIN AND SAPOSIN A-TYPE DOMAIN CONTAINING PROTEIN (0610012H03RIK)"/>
    <property type="match status" value="1"/>
</dbReference>
<dbReference type="CDD" id="cd00586">
    <property type="entry name" value="4HBT"/>
    <property type="match status" value="1"/>
</dbReference>
<evidence type="ECO:0000256" key="1">
    <source>
        <dbReference type="ARBA" id="ARBA00005953"/>
    </source>
</evidence>
<sequence length="135" mass="15822">MYSTIIEPRVSETDALGHINNTSLPVWFEAARNPIFKLFTPDMSFTKWTLILVNININYKDQIYFGDNVQIYTWVNRIGTSSLELYQEAYQNDRLCVTGNTVYVNYNLNAHKSTPIPNYIRTELENHMHKKENVK</sequence>
<dbReference type="InterPro" id="IPR050563">
    <property type="entry name" value="4-hydroxybenzoyl-CoA_TE"/>
</dbReference>
<comment type="similarity">
    <text evidence="1">Belongs to the 4-hydroxybenzoyl-CoA thioesterase family.</text>
</comment>
<dbReference type="PANTHER" id="PTHR31793">
    <property type="entry name" value="4-HYDROXYBENZOYL-COA THIOESTERASE FAMILY MEMBER"/>
    <property type="match status" value="1"/>
</dbReference>
<dbReference type="RefSeq" id="WP_121203435.1">
    <property type="nucleotide sequence ID" value="NZ_RBZP01000002.1"/>
</dbReference>
<dbReference type="SUPFAM" id="SSF54637">
    <property type="entry name" value="Thioesterase/thiol ester dehydrase-isomerase"/>
    <property type="match status" value="1"/>
</dbReference>
<evidence type="ECO:0000313" key="3">
    <source>
        <dbReference type="EMBL" id="RKQ35764.1"/>
    </source>
</evidence>
<dbReference type="EMBL" id="RBZP01000002">
    <property type="protein sequence ID" value="RKQ35764.1"/>
    <property type="molecule type" value="Genomic_DNA"/>
</dbReference>
<keyword evidence="2" id="KW-0378">Hydrolase</keyword>
<name>A0A495A822_9BACI</name>
<accession>A0A495A822</accession>
<comment type="caution">
    <text evidence="3">The sequence shown here is derived from an EMBL/GenBank/DDBJ whole genome shotgun (WGS) entry which is preliminary data.</text>
</comment>
<protein>
    <submittedName>
        <fullName evidence="3">Acyl-CoA thioesterase</fullName>
    </submittedName>
</protein>
<dbReference type="InterPro" id="IPR029069">
    <property type="entry name" value="HotDog_dom_sf"/>
</dbReference>
<reference evidence="3 4" key="1">
    <citation type="journal article" date="2016" name="Int. J. Syst. Evol. Microbiol.">
        <title>Oceanobacillus halophilus sp. nov., a novel moderately halophilic bacterium from a hypersaline lake.</title>
        <authorList>
            <person name="Amoozegar M.A."/>
            <person name="Bagheri M."/>
            <person name="Makhdoumi A."/>
            <person name="Nikou M.M."/>
            <person name="Fazeli S.A.S."/>
            <person name="Schumann P."/>
            <person name="Sproer C."/>
            <person name="Sanchez-Porro C."/>
            <person name="Ventosa A."/>
        </authorList>
    </citation>
    <scope>NUCLEOTIDE SEQUENCE [LARGE SCALE GENOMIC DNA]</scope>
    <source>
        <strain evidence="3 4">DSM 23996</strain>
    </source>
</reference>
<proteinExistence type="inferred from homology"/>
<dbReference type="GO" id="GO:0047617">
    <property type="term" value="F:fatty acyl-CoA hydrolase activity"/>
    <property type="evidence" value="ECO:0007669"/>
    <property type="project" value="TreeGrafter"/>
</dbReference>
<organism evidence="3 4">
    <name type="scientific">Oceanobacillus halophilus</name>
    <dbReference type="NCBI Taxonomy" id="930130"/>
    <lineage>
        <taxon>Bacteria</taxon>
        <taxon>Bacillati</taxon>
        <taxon>Bacillota</taxon>
        <taxon>Bacilli</taxon>
        <taxon>Bacillales</taxon>
        <taxon>Bacillaceae</taxon>
        <taxon>Oceanobacillus</taxon>
    </lineage>
</organism>
<dbReference type="OrthoDB" id="9799036at2"/>